<accession>A0ABP7NP79</accession>
<keyword evidence="3" id="KW-0804">Transcription</keyword>
<dbReference type="SUPFAM" id="SSF46785">
    <property type="entry name" value="Winged helix' DNA-binding domain"/>
    <property type="match status" value="1"/>
</dbReference>
<feature type="domain" description="HTH crp-type" evidence="4">
    <location>
        <begin position="144"/>
        <end position="218"/>
    </location>
</feature>
<dbReference type="EMBL" id="BAABBO010000001">
    <property type="protein sequence ID" value="GAA3950532.1"/>
    <property type="molecule type" value="Genomic_DNA"/>
</dbReference>
<proteinExistence type="predicted"/>
<evidence type="ECO:0000313" key="5">
    <source>
        <dbReference type="EMBL" id="GAA3950532.1"/>
    </source>
</evidence>
<evidence type="ECO:0000256" key="1">
    <source>
        <dbReference type="ARBA" id="ARBA00023015"/>
    </source>
</evidence>
<dbReference type="SMART" id="SM00100">
    <property type="entry name" value="cNMP"/>
    <property type="match status" value="1"/>
</dbReference>
<name>A0ABP7NP79_9GAMM</name>
<organism evidence="5 6">
    <name type="scientific">Allohahella marinimesophila</name>
    <dbReference type="NCBI Taxonomy" id="1054972"/>
    <lineage>
        <taxon>Bacteria</taxon>
        <taxon>Pseudomonadati</taxon>
        <taxon>Pseudomonadota</taxon>
        <taxon>Gammaproteobacteria</taxon>
        <taxon>Oceanospirillales</taxon>
        <taxon>Hahellaceae</taxon>
        <taxon>Allohahella</taxon>
    </lineage>
</organism>
<dbReference type="InterPro" id="IPR014710">
    <property type="entry name" value="RmlC-like_jellyroll"/>
</dbReference>
<dbReference type="InterPro" id="IPR018490">
    <property type="entry name" value="cNMP-bd_dom_sf"/>
</dbReference>
<gene>
    <name evidence="5" type="ORF">GCM10022278_07030</name>
</gene>
<evidence type="ECO:0000259" key="4">
    <source>
        <dbReference type="PROSITE" id="PS51063"/>
    </source>
</evidence>
<keyword evidence="1" id="KW-0805">Transcription regulation</keyword>
<dbReference type="Gene3D" id="2.60.120.10">
    <property type="entry name" value="Jelly Rolls"/>
    <property type="match status" value="1"/>
</dbReference>
<dbReference type="CDD" id="cd00038">
    <property type="entry name" value="CAP_ED"/>
    <property type="match status" value="1"/>
</dbReference>
<dbReference type="InterPro" id="IPR036388">
    <property type="entry name" value="WH-like_DNA-bd_sf"/>
</dbReference>
<dbReference type="SMART" id="SM00419">
    <property type="entry name" value="HTH_CRP"/>
    <property type="match status" value="1"/>
</dbReference>
<dbReference type="Proteomes" id="UP001501337">
    <property type="component" value="Unassembled WGS sequence"/>
</dbReference>
<comment type="caution">
    <text evidence="5">The sequence shown here is derived from an EMBL/GenBank/DDBJ whole genome shotgun (WGS) entry which is preliminary data.</text>
</comment>
<dbReference type="InterPro" id="IPR012318">
    <property type="entry name" value="HTH_CRP"/>
</dbReference>
<dbReference type="Gene3D" id="1.10.10.10">
    <property type="entry name" value="Winged helix-like DNA-binding domain superfamily/Winged helix DNA-binding domain"/>
    <property type="match status" value="1"/>
</dbReference>
<dbReference type="SUPFAM" id="SSF51206">
    <property type="entry name" value="cAMP-binding domain-like"/>
    <property type="match status" value="1"/>
</dbReference>
<dbReference type="Pfam" id="PF00027">
    <property type="entry name" value="cNMP_binding"/>
    <property type="match status" value="1"/>
</dbReference>
<evidence type="ECO:0000313" key="6">
    <source>
        <dbReference type="Proteomes" id="UP001501337"/>
    </source>
</evidence>
<keyword evidence="6" id="KW-1185">Reference proteome</keyword>
<reference evidence="6" key="1">
    <citation type="journal article" date="2019" name="Int. J. Syst. Evol. Microbiol.">
        <title>The Global Catalogue of Microorganisms (GCM) 10K type strain sequencing project: providing services to taxonomists for standard genome sequencing and annotation.</title>
        <authorList>
            <consortium name="The Broad Institute Genomics Platform"/>
            <consortium name="The Broad Institute Genome Sequencing Center for Infectious Disease"/>
            <person name="Wu L."/>
            <person name="Ma J."/>
        </authorList>
    </citation>
    <scope>NUCLEOTIDE SEQUENCE [LARGE SCALE GENOMIC DNA]</scope>
    <source>
        <strain evidence="6">JCM 17555</strain>
    </source>
</reference>
<evidence type="ECO:0000256" key="3">
    <source>
        <dbReference type="ARBA" id="ARBA00023163"/>
    </source>
</evidence>
<dbReference type="PROSITE" id="PS51063">
    <property type="entry name" value="HTH_CRP_2"/>
    <property type="match status" value="1"/>
</dbReference>
<protein>
    <submittedName>
        <fullName evidence="5">Crp/Fnr family transcriptional regulator</fullName>
    </submittedName>
</protein>
<evidence type="ECO:0000256" key="2">
    <source>
        <dbReference type="ARBA" id="ARBA00023125"/>
    </source>
</evidence>
<dbReference type="Pfam" id="PF13545">
    <property type="entry name" value="HTH_Crp_2"/>
    <property type="match status" value="1"/>
</dbReference>
<keyword evidence="2" id="KW-0238">DNA-binding</keyword>
<dbReference type="InterPro" id="IPR036390">
    <property type="entry name" value="WH_DNA-bd_sf"/>
</dbReference>
<dbReference type="RefSeq" id="WP_344803311.1">
    <property type="nucleotide sequence ID" value="NZ_BAABBO010000001.1"/>
</dbReference>
<sequence length="243" mass="27925">MSYLIEKMSYYIELSAEEKTVLLDLESVTTQYKARTIIYHQEAQVGDIFVVREGWVATFSQLPNGNRTILNIHYPGDIVGSSSMPFEVHASGLMSITPVTLCPFPKEKLATVFRHHPNLSALLYTVSLQEKMVLVDRLKAIGRMPGKNRLMLFVLQAHARQTAFQQLDALTFDFPLSQVLIGDAIGLTTVYVNRTVRELEEEGLMSVRNREVTIFNRRRMIELCDFKDRYRQLDTTWFPGFIK</sequence>
<dbReference type="InterPro" id="IPR000595">
    <property type="entry name" value="cNMP-bd_dom"/>
</dbReference>